<evidence type="ECO:0000256" key="5">
    <source>
        <dbReference type="ARBA" id="ARBA00022918"/>
    </source>
</evidence>
<dbReference type="Proteomes" id="UP000048908">
    <property type="component" value="Unassembled WGS sequence"/>
</dbReference>
<keyword evidence="5 6" id="KW-0695">RNA-directed DNA polymerase</keyword>
<dbReference type="OrthoDB" id="7055795at2"/>
<keyword evidence="4" id="KW-0460">Magnesium</keyword>
<keyword evidence="7" id="KW-1185">Reference proteome</keyword>
<name>A0A0M6XPC4_9RHOB</name>
<evidence type="ECO:0000256" key="2">
    <source>
        <dbReference type="ARBA" id="ARBA00022695"/>
    </source>
</evidence>
<dbReference type="AlphaFoldDB" id="A0A0M6XPC4"/>
<evidence type="ECO:0000313" key="7">
    <source>
        <dbReference type="Proteomes" id="UP000048908"/>
    </source>
</evidence>
<dbReference type="GO" id="GO:0046872">
    <property type="term" value="F:metal ion binding"/>
    <property type="evidence" value="ECO:0007669"/>
    <property type="project" value="UniProtKB-KW"/>
</dbReference>
<evidence type="ECO:0000256" key="3">
    <source>
        <dbReference type="ARBA" id="ARBA00022723"/>
    </source>
</evidence>
<evidence type="ECO:0000256" key="4">
    <source>
        <dbReference type="ARBA" id="ARBA00022842"/>
    </source>
</evidence>
<organism evidence="6 7">
    <name type="scientific">Jannaschia rubra</name>
    <dbReference type="NCBI Taxonomy" id="282197"/>
    <lineage>
        <taxon>Bacteria</taxon>
        <taxon>Pseudomonadati</taxon>
        <taxon>Pseudomonadota</taxon>
        <taxon>Alphaproteobacteria</taxon>
        <taxon>Rhodobacterales</taxon>
        <taxon>Roseobacteraceae</taxon>
        <taxon>Jannaschia</taxon>
    </lineage>
</organism>
<evidence type="ECO:0000313" key="6">
    <source>
        <dbReference type="EMBL" id="CTQ32061.1"/>
    </source>
</evidence>
<accession>A0A0M6XPC4</accession>
<protein>
    <submittedName>
        <fullName evidence="6">Retron-type reverse transcriptase</fullName>
    </submittedName>
</protein>
<dbReference type="CDD" id="cd03487">
    <property type="entry name" value="RT_Bac_retron_II"/>
    <property type="match status" value="1"/>
</dbReference>
<dbReference type="GO" id="GO:0003964">
    <property type="term" value="F:RNA-directed DNA polymerase activity"/>
    <property type="evidence" value="ECO:0007669"/>
    <property type="project" value="UniProtKB-KW"/>
</dbReference>
<sequence>MSYPRNQSIFYKITSPQMLADRLRVTLDELNELCAAADNYKRWTDKRTGRPIQEPKPKLDKIHKRLAALLAKIDTPDYLHSAIKGRSYITNASGHSVDTGCVKIDVRKFYPSVRSQAVHHFFLDRMLCTGDVAGILTKLLTVDGHLPTGSSSSPILSYFAYEDMFETLAALAKVNGCIMTVYVDDVVFTGTGATRGLIYAARKVFASYRLYGHKTKLFRPGQPRIITGVAVTKEGMKLPNKRQRGIAGDLATFDSLPNGREKLIVARRLTGRLFEASQIDPAWRSKAEAMAAERDNLQRFDH</sequence>
<evidence type="ECO:0000256" key="1">
    <source>
        <dbReference type="ARBA" id="ARBA00022679"/>
    </source>
</evidence>
<dbReference type="PRINTS" id="PR00866">
    <property type="entry name" value="RNADNAPOLMS"/>
</dbReference>
<dbReference type="InterPro" id="IPR000123">
    <property type="entry name" value="Reverse_transcriptase_msDNA"/>
</dbReference>
<keyword evidence="2" id="KW-0548">Nucleotidyltransferase</keyword>
<reference evidence="6 7" key="1">
    <citation type="submission" date="2015-07" db="EMBL/GenBank/DDBJ databases">
        <authorList>
            <person name="Noorani M."/>
        </authorList>
    </citation>
    <scope>NUCLEOTIDE SEQUENCE [LARGE SCALE GENOMIC DNA]</scope>
    <source>
        <strain evidence="6 7">CECT 5088</strain>
    </source>
</reference>
<dbReference type="GO" id="GO:0003723">
    <property type="term" value="F:RNA binding"/>
    <property type="evidence" value="ECO:0007669"/>
    <property type="project" value="InterPro"/>
</dbReference>
<gene>
    <name evidence="6" type="ORF">JAN5088_00822</name>
</gene>
<dbReference type="EMBL" id="CXPG01000012">
    <property type="protein sequence ID" value="CTQ32061.1"/>
    <property type="molecule type" value="Genomic_DNA"/>
</dbReference>
<keyword evidence="3" id="KW-0479">Metal-binding</keyword>
<dbReference type="STRING" id="282197.SAMN04488517_104172"/>
<keyword evidence="1" id="KW-0808">Transferase</keyword>
<dbReference type="RefSeq" id="WP_074962594.1">
    <property type="nucleotide sequence ID" value="NZ_CXPG01000012.1"/>
</dbReference>
<proteinExistence type="predicted"/>